<dbReference type="SUPFAM" id="SSF52540">
    <property type="entry name" value="P-loop containing nucleoside triphosphate hydrolases"/>
    <property type="match status" value="2"/>
</dbReference>
<organism evidence="9 10">
    <name type="scientific">Rubripirellula tenax</name>
    <dbReference type="NCBI Taxonomy" id="2528015"/>
    <lineage>
        <taxon>Bacteria</taxon>
        <taxon>Pseudomonadati</taxon>
        <taxon>Planctomycetota</taxon>
        <taxon>Planctomycetia</taxon>
        <taxon>Pirellulales</taxon>
        <taxon>Pirellulaceae</taxon>
        <taxon>Rubripirellula</taxon>
    </lineage>
</organism>
<feature type="domain" description="KaiC" evidence="8">
    <location>
        <begin position="260"/>
        <end position="492"/>
    </location>
</feature>
<evidence type="ECO:0000256" key="5">
    <source>
        <dbReference type="ARBA" id="ARBA00022777"/>
    </source>
</evidence>
<dbReference type="InterPro" id="IPR030665">
    <property type="entry name" value="KaiC"/>
</dbReference>
<dbReference type="InterPro" id="IPR051347">
    <property type="entry name" value="Circadian_clock_KaiC-rel"/>
</dbReference>
<protein>
    <recommendedName>
        <fullName evidence="1">non-specific serine/threonine protein kinase</fullName>
        <ecNumber evidence="1">2.7.11.1</ecNumber>
    </recommendedName>
</protein>
<dbReference type="GO" id="GO:0006281">
    <property type="term" value="P:DNA repair"/>
    <property type="evidence" value="ECO:0007669"/>
    <property type="project" value="InterPro"/>
</dbReference>
<dbReference type="GO" id="GO:0140664">
    <property type="term" value="F:ATP-dependent DNA damage sensor activity"/>
    <property type="evidence" value="ECO:0007669"/>
    <property type="project" value="InterPro"/>
</dbReference>
<dbReference type="PANTHER" id="PTHR42926">
    <property type="match status" value="1"/>
</dbReference>
<reference evidence="9 10" key="1">
    <citation type="submission" date="2019-02" db="EMBL/GenBank/DDBJ databases">
        <title>Deep-cultivation of Planctomycetes and their phenomic and genomic characterization uncovers novel biology.</title>
        <authorList>
            <person name="Wiegand S."/>
            <person name="Jogler M."/>
            <person name="Boedeker C."/>
            <person name="Pinto D."/>
            <person name="Vollmers J."/>
            <person name="Rivas-Marin E."/>
            <person name="Kohn T."/>
            <person name="Peeters S.H."/>
            <person name="Heuer A."/>
            <person name="Rast P."/>
            <person name="Oberbeckmann S."/>
            <person name="Bunk B."/>
            <person name="Jeske O."/>
            <person name="Meyerdierks A."/>
            <person name="Storesund J.E."/>
            <person name="Kallscheuer N."/>
            <person name="Luecker S."/>
            <person name="Lage O.M."/>
            <person name="Pohl T."/>
            <person name="Merkel B.J."/>
            <person name="Hornburger P."/>
            <person name="Mueller R.-W."/>
            <person name="Bruemmer F."/>
            <person name="Labrenz M."/>
            <person name="Spormann A.M."/>
            <person name="Op Den Camp H."/>
            <person name="Overmann J."/>
            <person name="Amann R."/>
            <person name="Jetten M.S.M."/>
            <person name="Mascher T."/>
            <person name="Medema M.H."/>
            <person name="Devos D.P."/>
            <person name="Kaster A.-K."/>
            <person name="Ovreas L."/>
            <person name="Rohde M."/>
            <person name="Galperin M.Y."/>
            <person name="Jogler C."/>
        </authorList>
    </citation>
    <scope>NUCLEOTIDE SEQUENCE [LARGE SCALE GENOMIC DNA]</scope>
    <source>
        <strain evidence="9 10">Poly51</strain>
    </source>
</reference>
<evidence type="ECO:0000259" key="8">
    <source>
        <dbReference type="PROSITE" id="PS51146"/>
    </source>
</evidence>
<dbReference type="Gene3D" id="3.40.50.300">
    <property type="entry name" value="P-loop containing nucleotide triphosphate hydrolases"/>
    <property type="match status" value="2"/>
</dbReference>
<dbReference type="AlphaFoldDB" id="A0A5C6FJB4"/>
<dbReference type="SMART" id="SM00382">
    <property type="entry name" value="AAA"/>
    <property type="match status" value="2"/>
</dbReference>
<evidence type="ECO:0000256" key="2">
    <source>
        <dbReference type="ARBA" id="ARBA00022553"/>
    </source>
</evidence>
<dbReference type="PROSITE" id="PS50162">
    <property type="entry name" value="RECA_2"/>
    <property type="match status" value="1"/>
</dbReference>
<dbReference type="GO" id="GO:0004674">
    <property type="term" value="F:protein serine/threonine kinase activity"/>
    <property type="evidence" value="ECO:0007669"/>
    <property type="project" value="UniProtKB-EC"/>
</dbReference>
<dbReference type="InterPro" id="IPR020588">
    <property type="entry name" value="RecA_ATP-bd"/>
</dbReference>
<evidence type="ECO:0000256" key="4">
    <source>
        <dbReference type="ARBA" id="ARBA00022737"/>
    </source>
</evidence>
<dbReference type="PRINTS" id="PR01874">
    <property type="entry name" value="DNAREPAIRADA"/>
</dbReference>
<keyword evidence="6" id="KW-0378">Hydrolase</keyword>
<feature type="domain" description="KaiC" evidence="8">
    <location>
        <begin position="24"/>
        <end position="258"/>
    </location>
</feature>
<dbReference type="GO" id="GO:0016787">
    <property type="term" value="F:hydrolase activity"/>
    <property type="evidence" value="ECO:0007669"/>
    <property type="project" value="UniProtKB-KW"/>
</dbReference>
<evidence type="ECO:0000259" key="7">
    <source>
        <dbReference type="PROSITE" id="PS50162"/>
    </source>
</evidence>
<keyword evidence="3 9" id="KW-0808">Transferase</keyword>
<dbReference type="InterPro" id="IPR014774">
    <property type="entry name" value="KaiC-like_dom"/>
</dbReference>
<evidence type="ECO:0000256" key="1">
    <source>
        <dbReference type="ARBA" id="ARBA00012513"/>
    </source>
</evidence>
<evidence type="ECO:0000256" key="6">
    <source>
        <dbReference type="ARBA" id="ARBA00022801"/>
    </source>
</evidence>
<proteinExistence type="predicted"/>
<dbReference type="Pfam" id="PF06745">
    <property type="entry name" value="ATPase"/>
    <property type="match status" value="2"/>
</dbReference>
<sequence>MTIKKQSATEAAVAETSVAETSNVKLSVGVDGLDEILKGGLRPRNAYLVKGGPGCGKTTLGLHFLTTGSKNNERVLYVSLSEPEHQLRENAIGLGFDLTGVEFLDLSPSPEFFAKVERYDIFSTAAVERDPMTMQIVEAIEKVRPERVFLDSMTQFRYLSTDVFQYRKQATAFLRYLVDQGATVLFTSEGTPDIPDDDLKFMSDGVIELELTEEGRTIKISKYRGSGFLPGRNAMRLGDQGIAVFPRLLSTKIRRDHVAEPLSSGIPELDELLHGGIERGTVTILTGPTGVGKTTLGLQFIKESSGRGERSAVYTFEEGADTLMNRCGEISIPVRDMVDRGILTLVQVEDRVSADEFAHMVRCDVEEHERKIVMIDSVAGYAMCVRGEDDFTSQLHRLGMYLKNMGVTLILINEVENITGDFQATDGKVSYLSDNIIFLRYLELDGHLRKAIGVLKKRAGDFEKTMRQLKITKYGLKVGEPLTGLRGLLTGKPEVVDKTP</sequence>
<evidence type="ECO:0000313" key="9">
    <source>
        <dbReference type="EMBL" id="TWU59804.1"/>
    </source>
</evidence>
<dbReference type="PIRSF" id="PIRSF039117">
    <property type="entry name" value="KaiC"/>
    <property type="match status" value="1"/>
</dbReference>
<accession>A0A5C6FJB4</accession>
<comment type="caution">
    <text evidence="9">The sequence shown here is derived from an EMBL/GenBank/DDBJ whole genome shotgun (WGS) entry which is preliminary data.</text>
</comment>
<dbReference type="PANTHER" id="PTHR42926:SF1">
    <property type="entry name" value="CIRCADIAN CLOCK OSCILLATOR PROTEIN KAIC 1"/>
    <property type="match status" value="1"/>
</dbReference>
<dbReference type="EC" id="2.7.11.1" evidence="1"/>
<dbReference type="EMBL" id="SJPW01000001">
    <property type="protein sequence ID" value="TWU59804.1"/>
    <property type="molecule type" value="Genomic_DNA"/>
</dbReference>
<keyword evidence="4" id="KW-0677">Repeat</keyword>
<dbReference type="GO" id="GO:0003677">
    <property type="term" value="F:DNA binding"/>
    <property type="evidence" value="ECO:0007669"/>
    <property type="project" value="InterPro"/>
</dbReference>
<evidence type="ECO:0000256" key="3">
    <source>
        <dbReference type="ARBA" id="ARBA00022679"/>
    </source>
</evidence>
<name>A0A5C6FJB4_9BACT</name>
<keyword evidence="10" id="KW-1185">Reference proteome</keyword>
<evidence type="ECO:0000313" key="10">
    <source>
        <dbReference type="Proteomes" id="UP000318288"/>
    </source>
</evidence>
<dbReference type="InterPro" id="IPR010624">
    <property type="entry name" value="KaiC_dom"/>
</dbReference>
<feature type="domain" description="RecA family profile 1" evidence="7">
    <location>
        <begin position="258"/>
        <end position="299"/>
    </location>
</feature>
<dbReference type="InterPro" id="IPR003593">
    <property type="entry name" value="AAA+_ATPase"/>
</dbReference>
<gene>
    <name evidence="9" type="primary">kaiC</name>
    <name evidence="9" type="ORF">Poly51_00760</name>
</gene>
<dbReference type="Proteomes" id="UP000318288">
    <property type="component" value="Unassembled WGS sequence"/>
</dbReference>
<dbReference type="OrthoDB" id="9783783at2"/>
<dbReference type="GO" id="GO:0005524">
    <property type="term" value="F:ATP binding"/>
    <property type="evidence" value="ECO:0007669"/>
    <property type="project" value="InterPro"/>
</dbReference>
<keyword evidence="5 9" id="KW-0418">Kinase</keyword>
<keyword evidence="2" id="KW-0597">Phosphoprotein</keyword>
<dbReference type="PROSITE" id="PS51146">
    <property type="entry name" value="KAIC"/>
    <property type="match status" value="2"/>
</dbReference>
<dbReference type="InterPro" id="IPR027417">
    <property type="entry name" value="P-loop_NTPase"/>
</dbReference>